<feature type="region of interest" description="Disordered" evidence="1">
    <location>
        <begin position="244"/>
        <end position="263"/>
    </location>
</feature>
<dbReference type="Proteomes" id="UP000447873">
    <property type="component" value="Unassembled WGS sequence"/>
</dbReference>
<protein>
    <submittedName>
        <fullName evidence="2">Uncharacterized protein</fullName>
    </submittedName>
</protein>
<evidence type="ECO:0000313" key="3">
    <source>
        <dbReference type="Proteomes" id="UP000447873"/>
    </source>
</evidence>
<sequence>MHNVPSESTWKCCKCTAIKPEAETDCLTRAKGYRGGDPSLATCTHERCQKCLVITPTAVPETIPATISQLGLVSKPSFVQSLLTRSNTVKVAPALLRSNTLKTASSVGALVTKAEASAREPTPARTKVWGWGKKVMGALPATETMKPVVKTSVPVAETAVTRGTAVEIPEIFKNKASDGKEELPIPEAAPVARTGWLRKARSGATITASKEEPPIPEADAVASELPAAKTGGWWGFTKSKTELRPVAKQEPMTKSPPNSEGGKTLSAFEQVQLSRNYAYTPYEPQKLDLPEGLHHAWECCACKTGKLHRVRPSEEICQLFLGRTGTRCSHRRCEDCVKRVLHGVFDD</sequence>
<organism evidence="2 3">
    <name type="scientific">Venturia inaequalis</name>
    <name type="common">Apple scab fungus</name>
    <dbReference type="NCBI Taxonomy" id="5025"/>
    <lineage>
        <taxon>Eukaryota</taxon>
        <taxon>Fungi</taxon>
        <taxon>Dikarya</taxon>
        <taxon>Ascomycota</taxon>
        <taxon>Pezizomycotina</taxon>
        <taxon>Dothideomycetes</taxon>
        <taxon>Pleosporomycetidae</taxon>
        <taxon>Venturiales</taxon>
        <taxon>Venturiaceae</taxon>
        <taxon>Venturia</taxon>
    </lineage>
</organism>
<dbReference type="EMBL" id="WNWS01000335">
    <property type="protein sequence ID" value="KAE9970317.1"/>
    <property type="molecule type" value="Genomic_DNA"/>
</dbReference>
<comment type="caution">
    <text evidence="2">The sequence shown here is derived from an EMBL/GenBank/DDBJ whole genome shotgun (WGS) entry which is preliminary data.</text>
</comment>
<evidence type="ECO:0000256" key="1">
    <source>
        <dbReference type="SAM" id="MobiDB-lite"/>
    </source>
</evidence>
<accession>A0A8H3YUE0</accession>
<reference evidence="2 3" key="1">
    <citation type="submission" date="2018-12" db="EMBL/GenBank/DDBJ databases">
        <title>Venturia inaequalis Genome Resource.</title>
        <authorList>
            <person name="Lichtner F.J."/>
        </authorList>
    </citation>
    <scope>NUCLEOTIDE SEQUENCE [LARGE SCALE GENOMIC DNA]</scope>
    <source>
        <strain evidence="2 3">120213</strain>
    </source>
</reference>
<evidence type="ECO:0000313" key="2">
    <source>
        <dbReference type="EMBL" id="KAE9970317.1"/>
    </source>
</evidence>
<dbReference type="AlphaFoldDB" id="A0A8H3YUE0"/>
<gene>
    <name evidence="2" type="ORF">EG328_006341</name>
</gene>
<proteinExistence type="predicted"/>
<name>A0A8H3YUE0_VENIN</name>